<dbReference type="InterPro" id="IPR052892">
    <property type="entry name" value="NA-targeting_endonuclease"/>
</dbReference>
<accession>A0A0F9WB66</accession>
<evidence type="ECO:0000313" key="2">
    <source>
        <dbReference type="EMBL" id="KKN83001.1"/>
    </source>
</evidence>
<dbReference type="PANTHER" id="PTHR33877:SF2">
    <property type="entry name" value="OS07G0170200 PROTEIN"/>
    <property type="match status" value="1"/>
</dbReference>
<evidence type="ECO:0000259" key="1">
    <source>
        <dbReference type="SMART" id="SM00507"/>
    </source>
</evidence>
<dbReference type="PANTHER" id="PTHR33877">
    <property type="entry name" value="SLL1193 PROTEIN"/>
    <property type="match status" value="1"/>
</dbReference>
<dbReference type="InterPro" id="IPR029471">
    <property type="entry name" value="HNH_5"/>
</dbReference>
<protein>
    <recommendedName>
        <fullName evidence="1">HNH nuclease domain-containing protein</fullName>
    </recommendedName>
</protein>
<dbReference type="SMART" id="SM00507">
    <property type="entry name" value="HNHc"/>
    <property type="match status" value="1"/>
</dbReference>
<proteinExistence type="predicted"/>
<sequence>MLTIAPSALNHSVLVLNKHYAAVRVVTARRAMCMLFKQIAEIVSIDDGSWLSHDFQSWREVSEVRSRYEREHHDWIRCVRFDLAVPRIVRLLLYDRLPVAPVRLTRRNIYARDRSRCQYCGNRFSTSELTLDHVVPRSQGGVMAWTNVVCCCVTCNVRKGGRTPHQARMKLVIEPVRPKRSPMITVHLTSEKYASWKQFLDAAYWNVELRD</sequence>
<dbReference type="Gene3D" id="1.10.30.50">
    <property type="match status" value="1"/>
</dbReference>
<feature type="domain" description="HNH nuclease" evidence="1">
    <location>
        <begin position="104"/>
        <end position="157"/>
    </location>
</feature>
<reference evidence="2" key="1">
    <citation type="journal article" date="2015" name="Nature">
        <title>Complex archaea that bridge the gap between prokaryotes and eukaryotes.</title>
        <authorList>
            <person name="Spang A."/>
            <person name="Saw J.H."/>
            <person name="Jorgensen S.L."/>
            <person name="Zaremba-Niedzwiedzka K."/>
            <person name="Martijn J."/>
            <person name="Lind A.E."/>
            <person name="van Eijk R."/>
            <person name="Schleper C."/>
            <person name="Guy L."/>
            <person name="Ettema T.J."/>
        </authorList>
    </citation>
    <scope>NUCLEOTIDE SEQUENCE</scope>
</reference>
<comment type="caution">
    <text evidence="2">The sequence shown here is derived from an EMBL/GenBank/DDBJ whole genome shotgun (WGS) entry which is preliminary data.</text>
</comment>
<dbReference type="CDD" id="cd00085">
    <property type="entry name" value="HNHc"/>
    <property type="match status" value="1"/>
</dbReference>
<dbReference type="AlphaFoldDB" id="A0A0F9WB66"/>
<organism evidence="2">
    <name type="scientific">marine sediment metagenome</name>
    <dbReference type="NCBI Taxonomy" id="412755"/>
    <lineage>
        <taxon>unclassified sequences</taxon>
        <taxon>metagenomes</taxon>
        <taxon>ecological metagenomes</taxon>
    </lineage>
</organism>
<dbReference type="Pfam" id="PF14279">
    <property type="entry name" value="HNH_5"/>
    <property type="match status" value="1"/>
</dbReference>
<gene>
    <name evidence="2" type="ORF">LCGC14_0304160</name>
</gene>
<name>A0A0F9WB66_9ZZZZ</name>
<dbReference type="InterPro" id="IPR003615">
    <property type="entry name" value="HNH_nuc"/>
</dbReference>
<dbReference type="EMBL" id="LAZR01000192">
    <property type="protein sequence ID" value="KKN83001.1"/>
    <property type="molecule type" value="Genomic_DNA"/>
</dbReference>